<proteinExistence type="predicted"/>
<dbReference type="InterPro" id="IPR002611">
    <property type="entry name" value="IstB_ATP-bd"/>
</dbReference>
<dbReference type="Proteomes" id="UP000823960">
    <property type="component" value="Unassembled WGS sequence"/>
</dbReference>
<comment type="caution">
    <text evidence="2">The sequence shown here is derived from an EMBL/GenBank/DDBJ whole genome shotgun (WGS) entry which is preliminary data.</text>
</comment>
<name>A0A9D1NQF2_9FIRM</name>
<organism evidence="2 3">
    <name type="scientific">Candidatus Faeciplasma avium</name>
    <dbReference type="NCBI Taxonomy" id="2840798"/>
    <lineage>
        <taxon>Bacteria</taxon>
        <taxon>Bacillati</taxon>
        <taxon>Bacillota</taxon>
        <taxon>Clostridia</taxon>
        <taxon>Eubacteriales</taxon>
        <taxon>Oscillospiraceae</taxon>
        <taxon>Oscillospiraceae incertae sedis</taxon>
        <taxon>Candidatus Faeciplasma</taxon>
    </lineage>
</organism>
<dbReference type="EMBL" id="DVOL01000010">
    <property type="protein sequence ID" value="HIV10220.1"/>
    <property type="molecule type" value="Genomic_DNA"/>
</dbReference>
<reference evidence="2" key="1">
    <citation type="submission" date="2020-10" db="EMBL/GenBank/DDBJ databases">
        <authorList>
            <person name="Gilroy R."/>
        </authorList>
    </citation>
    <scope>NUCLEOTIDE SEQUENCE</scope>
    <source>
        <strain evidence="2">1370</strain>
    </source>
</reference>
<feature type="domain" description="AAA+ ATPase" evidence="1">
    <location>
        <begin position="185"/>
        <end position="308"/>
    </location>
</feature>
<reference evidence="2" key="2">
    <citation type="journal article" date="2021" name="PeerJ">
        <title>Extensive microbial diversity within the chicken gut microbiome revealed by metagenomics and culture.</title>
        <authorList>
            <person name="Gilroy R."/>
            <person name="Ravi A."/>
            <person name="Getino M."/>
            <person name="Pursley I."/>
            <person name="Horton D.L."/>
            <person name="Alikhan N.F."/>
            <person name="Baker D."/>
            <person name="Gharbi K."/>
            <person name="Hall N."/>
            <person name="Watson M."/>
            <person name="Adriaenssens E.M."/>
            <person name="Foster-Nyarko E."/>
            <person name="Jarju S."/>
            <person name="Secka A."/>
            <person name="Antonio M."/>
            <person name="Oren A."/>
            <person name="Chaudhuri R.R."/>
            <person name="La Ragione R."/>
            <person name="Hildebrand F."/>
            <person name="Pallen M.J."/>
        </authorList>
    </citation>
    <scope>NUCLEOTIDE SEQUENCE</scope>
    <source>
        <strain evidence="2">1370</strain>
    </source>
</reference>
<evidence type="ECO:0000313" key="2">
    <source>
        <dbReference type="EMBL" id="HIV10220.1"/>
    </source>
</evidence>
<accession>A0A9D1NQF2</accession>
<dbReference type="CDD" id="cd00009">
    <property type="entry name" value="AAA"/>
    <property type="match status" value="1"/>
</dbReference>
<protein>
    <submittedName>
        <fullName evidence="2">ATP-binding protein</fullName>
    </submittedName>
</protein>
<dbReference type="AlphaFoldDB" id="A0A9D1NQF2"/>
<dbReference type="GO" id="GO:0005524">
    <property type="term" value="F:ATP binding"/>
    <property type="evidence" value="ECO:0007669"/>
    <property type="project" value="UniProtKB-KW"/>
</dbReference>
<evidence type="ECO:0000313" key="3">
    <source>
        <dbReference type="Proteomes" id="UP000823960"/>
    </source>
</evidence>
<dbReference type="GO" id="GO:0006260">
    <property type="term" value="P:DNA replication"/>
    <property type="evidence" value="ECO:0007669"/>
    <property type="project" value="TreeGrafter"/>
</dbReference>
<dbReference type="InterPro" id="IPR003593">
    <property type="entry name" value="AAA+_ATPase"/>
</dbReference>
<dbReference type="PANTHER" id="PTHR30050">
    <property type="entry name" value="CHROMOSOMAL REPLICATION INITIATOR PROTEIN DNAA"/>
    <property type="match status" value="1"/>
</dbReference>
<evidence type="ECO:0000259" key="1">
    <source>
        <dbReference type="SMART" id="SM00382"/>
    </source>
</evidence>
<dbReference type="NCBIfam" id="NF005304">
    <property type="entry name" value="PRK06835.1"/>
    <property type="match status" value="1"/>
</dbReference>
<dbReference type="InterPro" id="IPR027417">
    <property type="entry name" value="P-loop_NTPase"/>
</dbReference>
<keyword evidence="2" id="KW-0067">ATP-binding</keyword>
<dbReference type="Pfam" id="PF01695">
    <property type="entry name" value="IstB_IS21"/>
    <property type="match status" value="1"/>
</dbReference>
<dbReference type="SUPFAM" id="SSF52540">
    <property type="entry name" value="P-loop containing nucleoside triphosphate hydrolases"/>
    <property type="match status" value="1"/>
</dbReference>
<dbReference type="SMART" id="SM00382">
    <property type="entry name" value="AAA"/>
    <property type="match status" value="1"/>
</dbReference>
<gene>
    <name evidence="2" type="ORF">IAD28_00790</name>
</gene>
<dbReference type="PANTHER" id="PTHR30050:SF4">
    <property type="entry name" value="ATP-BINDING PROTEIN RV3427C IN INSERTION SEQUENCE-RELATED"/>
    <property type="match status" value="1"/>
</dbReference>
<sequence>MRYTPSAVQRAFEELKRRRETAVSLQNEHIETVKNNLPEVYSIYRSIKSTASRLAQAVFSGDKDSKELVEGIKRDNLYSQKRLSEMLLALGYPENYLSCNYYCKSCCDTGVSMGNRCSCLTELMRKYTIEELNSQCKIKLRSFSEFRTDYYPESLRSGGREIRCRELMEKNLSYCIEYCKSFTTESSGIFMHGATGLGKTLLSSCIASELLKKGYSVAFDSVQNYLRAVEREHFGRSEGDTMETLLSADLLILDDLGAEFESSFNTATVYNLINSRCSMGKPTIVSTNMPINRLMERYDDRIVSRLIGELKTLRFIGEDIRQLRMERAAME</sequence>
<dbReference type="Gene3D" id="3.40.50.300">
    <property type="entry name" value="P-loop containing nucleotide triphosphate hydrolases"/>
    <property type="match status" value="1"/>
</dbReference>
<keyword evidence="2" id="KW-0547">Nucleotide-binding</keyword>